<protein>
    <recommendedName>
        <fullName evidence="4">DUF4189 domain-containing protein</fullName>
    </recommendedName>
</protein>
<evidence type="ECO:0000256" key="1">
    <source>
        <dbReference type="SAM" id="SignalP"/>
    </source>
</evidence>
<reference evidence="2 3" key="1">
    <citation type="submission" date="2016-10" db="EMBL/GenBank/DDBJ databases">
        <title>Genome sequence of Mycobacterium talmonii.</title>
        <authorList>
            <person name="Greninger A.L."/>
            <person name="Elliott B."/>
            <person name="Vasireddy S."/>
            <person name="Vasireddy R."/>
        </authorList>
    </citation>
    <scope>NUCLEOTIDE SEQUENCE [LARGE SCALE GENOMIC DNA]</scope>
    <source>
        <strain evidence="3">NE-TNMC-100812</strain>
    </source>
</reference>
<keyword evidence="1" id="KW-0732">Signal</keyword>
<feature type="signal peptide" evidence="1">
    <location>
        <begin position="1"/>
        <end position="25"/>
    </location>
</feature>
<evidence type="ECO:0008006" key="4">
    <source>
        <dbReference type="Google" id="ProtNLM"/>
    </source>
</evidence>
<accession>A0A1S1MYV5</accession>
<evidence type="ECO:0000313" key="2">
    <source>
        <dbReference type="EMBL" id="OHU92348.1"/>
    </source>
</evidence>
<dbReference type="Proteomes" id="UP000179734">
    <property type="component" value="Unassembled WGS sequence"/>
</dbReference>
<name>A0A1S1MYV5_9MYCO</name>
<comment type="caution">
    <text evidence="2">The sequence shown here is derived from an EMBL/GenBank/DDBJ whole genome shotgun (WGS) entry which is preliminary data.</text>
</comment>
<keyword evidence="3" id="KW-1185">Reference proteome</keyword>
<organism evidence="2 3">
    <name type="scientific">Mycobacterium talmoniae</name>
    <dbReference type="NCBI Taxonomy" id="1858794"/>
    <lineage>
        <taxon>Bacteria</taxon>
        <taxon>Bacillati</taxon>
        <taxon>Actinomycetota</taxon>
        <taxon>Actinomycetes</taxon>
        <taxon>Mycobacteriales</taxon>
        <taxon>Mycobacteriaceae</taxon>
        <taxon>Mycobacterium</taxon>
    </lineage>
</organism>
<sequence>MKWMTIAGSAAVLAATMIVTPPALARADGPAAGSACDSGQLNLSTKSSAGTAVRCLADEGRGYVWQVDNGTTQTPEQAARIAQNACQRLGATAECRSVLDKIPHH</sequence>
<dbReference type="AlphaFoldDB" id="A0A1S1MYV5"/>
<dbReference type="EMBL" id="MLQM01000235">
    <property type="protein sequence ID" value="OHU92348.1"/>
    <property type="molecule type" value="Genomic_DNA"/>
</dbReference>
<evidence type="ECO:0000313" key="3">
    <source>
        <dbReference type="Proteomes" id="UP000179734"/>
    </source>
</evidence>
<feature type="chain" id="PRO_5038807287" description="DUF4189 domain-containing protein" evidence="1">
    <location>
        <begin position="26"/>
        <end position="105"/>
    </location>
</feature>
<gene>
    <name evidence="2" type="ORF">BKN37_25140</name>
</gene>
<proteinExistence type="predicted"/>